<dbReference type="PANTHER" id="PTHR23305:SF1">
    <property type="entry name" value="OBG-TYPE G DOMAIN-CONTAINING PROTEIN"/>
    <property type="match status" value="1"/>
</dbReference>
<dbReference type="CDD" id="cd04938">
    <property type="entry name" value="TGS_Obg"/>
    <property type="match status" value="1"/>
</dbReference>
<dbReference type="Gene3D" id="3.40.50.300">
    <property type="entry name" value="P-loop containing nucleotide triphosphate hydrolases"/>
    <property type="match status" value="1"/>
</dbReference>
<proteinExistence type="predicted"/>
<dbReference type="InterPro" id="IPR027417">
    <property type="entry name" value="P-loop_NTPase"/>
</dbReference>
<dbReference type="InterPro" id="IPR013646">
    <property type="entry name" value="YGR210-like_G4"/>
</dbReference>
<dbReference type="Pfam" id="PF01926">
    <property type="entry name" value="MMR_HSR1"/>
    <property type="match status" value="1"/>
</dbReference>
<evidence type="ECO:0000256" key="2">
    <source>
        <dbReference type="ARBA" id="ARBA00023134"/>
    </source>
</evidence>
<dbReference type="AlphaFoldDB" id="A0A7D9CZT0"/>
<name>A0A7D9CZT0_DEKBR</name>
<feature type="region of interest" description="Disordered" evidence="3">
    <location>
        <begin position="410"/>
        <end position="436"/>
    </location>
</feature>
<dbReference type="CDD" id="cd01899">
    <property type="entry name" value="Ygr210"/>
    <property type="match status" value="1"/>
</dbReference>
<feature type="compositionally biased region" description="Basic and acidic residues" evidence="3">
    <location>
        <begin position="410"/>
        <end position="430"/>
    </location>
</feature>
<dbReference type="GO" id="GO:0016887">
    <property type="term" value="F:ATP hydrolysis activity"/>
    <property type="evidence" value="ECO:0007669"/>
    <property type="project" value="TreeGrafter"/>
</dbReference>
<organism evidence="5 6">
    <name type="scientific">Dekkera bruxellensis</name>
    <name type="common">Brettanomyces custersii</name>
    <dbReference type="NCBI Taxonomy" id="5007"/>
    <lineage>
        <taxon>Eukaryota</taxon>
        <taxon>Fungi</taxon>
        <taxon>Dikarya</taxon>
        <taxon>Ascomycota</taxon>
        <taxon>Saccharomycotina</taxon>
        <taxon>Pichiomycetes</taxon>
        <taxon>Pichiales</taxon>
        <taxon>Pichiaceae</taxon>
        <taxon>Brettanomyces</taxon>
    </lineage>
</organism>
<dbReference type="Gene3D" id="1.10.8.470">
    <property type="match status" value="1"/>
</dbReference>
<dbReference type="InterPro" id="IPR006073">
    <property type="entry name" value="GTP-bd"/>
</dbReference>
<dbReference type="InterPro" id="IPR012675">
    <property type="entry name" value="Beta-grasp_dom_sf"/>
</dbReference>
<dbReference type="PROSITE" id="PS51710">
    <property type="entry name" value="G_OBG"/>
    <property type="match status" value="1"/>
</dbReference>
<keyword evidence="6" id="KW-1185">Reference proteome</keyword>
<reference evidence="5 6" key="1">
    <citation type="submission" date="2019-07" db="EMBL/GenBank/DDBJ databases">
        <authorList>
            <person name="Friedrich A."/>
            <person name="Schacherer J."/>
        </authorList>
    </citation>
    <scope>NUCLEOTIDE SEQUENCE [LARGE SCALE GENOMIC DNA]</scope>
</reference>
<feature type="domain" description="OBG-type G" evidence="4">
    <location>
        <begin position="5"/>
        <end position="274"/>
    </location>
</feature>
<dbReference type="Gene3D" id="3.10.20.30">
    <property type="match status" value="1"/>
</dbReference>
<protein>
    <submittedName>
        <fullName evidence="5">DEBR0S5_05710g1_1</fullName>
    </submittedName>
</protein>
<evidence type="ECO:0000256" key="3">
    <source>
        <dbReference type="SAM" id="MobiDB-lite"/>
    </source>
</evidence>
<accession>A0A7D9CZT0</accession>
<evidence type="ECO:0000313" key="6">
    <source>
        <dbReference type="Proteomes" id="UP000478008"/>
    </source>
</evidence>
<dbReference type="GO" id="GO:0005737">
    <property type="term" value="C:cytoplasm"/>
    <property type="evidence" value="ECO:0007669"/>
    <property type="project" value="TreeGrafter"/>
</dbReference>
<dbReference type="EMBL" id="CABFWN010000005">
    <property type="protein sequence ID" value="VUG19551.1"/>
    <property type="molecule type" value="Genomic_DNA"/>
</dbReference>
<dbReference type="InterPro" id="IPR031167">
    <property type="entry name" value="G_OBG"/>
</dbReference>
<dbReference type="Proteomes" id="UP000478008">
    <property type="component" value="Unassembled WGS sequence"/>
</dbReference>
<dbReference type="FunFam" id="1.10.8.470:FF:000001">
    <property type="entry name" value="GTP-binding protein homolog"/>
    <property type="match status" value="1"/>
</dbReference>
<keyword evidence="2" id="KW-0342">GTP-binding</keyword>
<dbReference type="SUPFAM" id="SSF52540">
    <property type="entry name" value="P-loop containing nucleoside triphosphate hydrolases"/>
    <property type="match status" value="1"/>
</dbReference>
<sequence length="436" mass="48032">MPREPLIGIVGKPSCGKSTTLNSLTDANAKVGAFPFTTIDPNRATGYLKLDCACSRYGKEDLCKPNYGWCEQGKRHVPIELLDVAGLIPGASQGLGLGNKFLDDLRHADALIQVVDVSGTTDAEGKATRGYDPLEDIQWLQDEIRLWIENNLHKKWNTISRRHVATKSTTVETLRAQLGGYGASKEMVAKAVKSVPNLPPLEKWDNEWITRVVKAFMNVKFPTVLALNKIDHPDADKNVSKIMLKYPKMTCVLTSALTEVFLRKLKDQGYIEYEPGTEFVDTYDDLGPDCGLKPMDPVLKDRVESIRDLVLYRFGSTGVVQVLQEAAKKLDLVPVYTVRNIQTFTGGHGKYVFRDCTLFKRGTSVSSVARAIMGEVTIASAEGVGGKRVAMDDIVEPGKNDILSFKVVPGKDDAKKDDEGAKGEGKTDSKKTKHKK</sequence>
<dbReference type="PRINTS" id="PR00326">
    <property type="entry name" value="GTP1OBG"/>
</dbReference>
<dbReference type="Pfam" id="PF08438">
    <property type="entry name" value="YGR210-like_G4"/>
    <property type="match status" value="1"/>
</dbReference>
<dbReference type="PANTHER" id="PTHR23305">
    <property type="entry name" value="OBG GTPASE FAMILY"/>
    <property type="match status" value="1"/>
</dbReference>
<gene>
    <name evidence="5" type="ORF">DEBR0S5_05710G</name>
</gene>
<evidence type="ECO:0000259" key="4">
    <source>
        <dbReference type="PROSITE" id="PS51710"/>
    </source>
</evidence>
<evidence type="ECO:0000256" key="1">
    <source>
        <dbReference type="ARBA" id="ARBA00022741"/>
    </source>
</evidence>
<dbReference type="GO" id="GO:0005525">
    <property type="term" value="F:GTP binding"/>
    <property type="evidence" value="ECO:0007669"/>
    <property type="project" value="UniProtKB-KW"/>
</dbReference>
<keyword evidence="1" id="KW-0547">Nucleotide-binding</keyword>
<evidence type="ECO:0000313" key="5">
    <source>
        <dbReference type="EMBL" id="VUG19551.1"/>
    </source>
</evidence>